<feature type="region of interest" description="Disordered" evidence="1">
    <location>
        <begin position="107"/>
        <end position="156"/>
    </location>
</feature>
<protein>
    <submittedName>
        <fullName evidence="2">Uncharacterized protein</fullName>
    </submittedName>
</protein>
<evidence type="ECO:0000313" key="2">
    <source>
        <dbReference type="EMBL" id="MPN44351.1"/>
    </source>
</evidence>
<gene>
    <name evidence="2" type="ORF">SDC9_191916</name>
</gene>
<proteinExistence type="predicted"/>
<evidence type="ECO:0000256" key="1">
    <source>
        <dbReference type="SAM" id="MobiDB-lite"/>
    </source>
</evidence>
<sequence length="156" mass="16335">MFRGTELIPSSRSSRAISIRSAILSPSPMMPPLQTERPASRAAAIAAAFSRQPCVVQMLGKNFSELSRLLCARSAPASLSTANCSALNRPSDTQGDSPVSLRIIAIDRQTESSSSSESAPPEVTIEKRSAPPASAARASATIASGESSRYSQASVR</sequence>
<reference evidence="2" key="1">
    <citation type="submission" date="2019-08" db="EMBL/GenBank/DDBJ databases">
        <authorList>
            <person name="Kucharzyk K."/>
            <person name="Murdoch R.W."/>
            <person name="Higgins S."/>
            <person name="Loffler F."/>
        </authorList>
    </citation>
    <scope>NUCLEOTIDE SEQUENCE</scope>
</reference>
<organism evidence="2">
    <name type="scientific">bioreactor metagenome</name>
    <dbReference type="NCBI Taxonomy" id="1076179"/>
    <lineage>
        <taxon>unclassified sequences</taxon>
        <taxon>metagenomes</taxon>
        <taxon>ecological metagenomes</taxon>
    </lineage>
</organism>
<accession>A0A645HZ76</accession>
<comment type="caution">
    <text evidence="2">The sequence shown here is derived from an EMBL/GenBank/DDBJ whole genome shotgun (WGS) entry which is preliminary data.</text>
</comment>
<name>A0A645HZ76_9ZZZZ</name>
<feature type="compositionally biased region" description="Polar residues" evidence="1">
    <location>
        <begin position="141"/>
        <end position="156"/>
    </location>
</feature>
<dbReference type="EMBL" id="VSSQ01103413">
    <property type="protein sequence ID" value="MPN44351.1"/>
    <property type="molecule type" value="Genomic_DNA"/>
</dbReference>
<feature type="compositionally biased region" description="Low complexity" evidence="1">
    <location>
        <begin position="130"/>
        <end position="140"/>
    </location>
</feature>
<dbReference type="AlphaFoldDB" id="A0A645HZ76"/>